<organism evidence="1 2">
    <name type="scientific">Dictyostelium discoideum</name>
    <name type="common">Social amoeba</name>
    <dbReference type="NCBI Taxonomy" id="44689"/>
    <lineage>
        <taxon>Eukaryota</taxon>
        <taxon>Amoebozoa</taxon>
        <taxon>Evosea</taxon>
        <taxon>Eumycetozoa</taxon>
        <taxon>Dictyostelia</taxon>
        <taxon>Dictyosteliales</taxon>
        <taxon>Dictyosteliaceae</taxon>
        <taxon>Dictyostelium</taxon>
    </lineage>
</organism>
<dbReference type="GeneID" id="8621942"/>
<dbReference type="AlphaFoldDB" id="Q54X33"/>
<proteinExistence type="predicted"/>
<sequence length="72" mass="8330">MSLNRINNSKGYIKNNELVCLGFNSMDLSRNQLYSKGQQDWNPMVFNYMIECLDELSRDILPIQSLLNKTGV</sequence>
<gene>
    <name evidence="1" type="ORF">DDB_G0279235</name>
</gene>
<dbReference type="KEGG" id="ddi:DDB_G0279235"/>
<keyword evidence="2" id="KW-1185">Reference proteome</keyword>
<reference evidence="1 2" key="1">
    <citation type="journal article" date="2005" name="Nature">
        <title>The genome of the social amoeba Dictyostelium discoideum.</title>
        <authorList>
            <consortium name="The Dictyostelium discoideum Sequencing Consortium"/>
            <person name="Eichinger L."/>
            <person name="Pachebat J.A."/>
            <person name="Glockner G."/>
            <person name="Rajandream M.A."/>
            <person name="Sucgang R."/>
            <person name="Berriman M."/>
            <person name="Song J."/>
            <person name="Olsen R."/>
            <person name="Szafranski K."/>
            <person name="Xu Q."/>
            <person name="Tunggal B."/>
            <person name="Kummerfeld S."/>
            <person name="Madera M."/>
            <person name="Konfortov B.A."/>
            <person name="Rivero F."/>
            <person name="Bankier A.T."/>
            <person name="Lehmann R."/>
            <person name="Hamlin N."/>
            <person name="Davies R."/>
            <person name="Gaudet P."/>
            <person name="Fey P."/>
            <person name="Pilcher K."/>
            <person name="Chen G."/>
            <person name="Saunders D."/>
            <person name="Sodergren E."/>
            <person name="Davis P."/>
            <person name="Kerhornou A."/>
            <person name="Nie X."/>
            <person name="Hall N."/>
            <person name="Anjard C."/>
            <person name="Hemphill L."/>
            <person name="Bason N."/>
            <person name="Farbrother P."/>
            <person name="Desany B."/>
            <person name="Just E."/>
            <person name="Morio T."/>
            <person name="Rost R."/>
            <person name="Churcher C."/>
            <person name="Cooper J."/>
            <person name="Haydock S."/>
            <person name="van Driessche N."/>
            <person name="Cronin A."/>
            <person name="Goodhead I."/>
            <person name="Muzny D."/>
            <person name="Mourier T."/>
            <person name="Pain A."/>
            <person name="Lu M."/>
            <person name="Harper D."/>
            <person name="Lindsay R."/>
            <person name="Hauser H."/>
            <person name="James K."/>
            <person name="Quiles M."/>
            <person name="Madan Babu M."/>
            <person name="Saito T."/>
            <person name="Buchrieser C."/>
            <person name="Wardroper A."/>
            <person name="Felder M."/>
            <person name="Thangavelu M."/>
            <person name="Johnson D."/>
            <person name="Knights A."/>
            <person name="Loulseged H."/>
            <person name="Mungall K."/>
            <person name="Oliver K."/>
            <person name="Price C."/>
            <person name="Quail M.A."/>
            <person name="Urushihara H."/>
            <person name="Hernandez J."/>
            <person name="Rabbinowitsch E."/>
            <person name="Steffen D."/>
            <person name="Sanders M."/>
            <person name="Ma J."/>
            <person name="Kohara Y."/>
            <person name="Sharp S."/>
            <person name="Simmonds M."/>
            <person name="Spiegler S."/>
            <person name="Tivey A."/>
            <person name="Sugano S."/>
            <person name="White B."/>
            <person name="Walker D."/>
            <person name="Woodward J."/>
            <person name="Winckler T."/>
            <person name="Tanaka Y."/>
            <person name="Shaulsky G."/>
            <person name="Schleicher M."/>
            <person name="Weinstock G."/>
            <person name="Rosenthal A."/>
            <person name="Cox E.C."/>
            <person name="Chisholm R.L."/>
            <person name="Gibbs R."/>
            <person name="Loomis W.F."/>
            <person name="Platzer M."/>
            <person name="Kay R.R."/>
            <person name="Williams J."/>
            <person name="Dear P.H."/>
            <person name="Noegel A.A."/>
            <person name="Barrell B."/>
            <person name="Kuspa A."/>
        </authorList>
    </citation>
    <scope>NUCLEOTIDE SEQUENCE [LARGE SCALE GENOMIC DNA]</scope>
    <source>
        <strain evidence="1 2">AX4</strain>
    </source>
</reference>
<protein>
    <submittedName>
        <fullName evidence="1">Uncharacterized protein</fullName>
    </submittedName>
</protein>
<comment type="caution">
    <text evidence="1">The sequence shown here is derived from an EMBL/GenBank/DDBJ whole genome shotgun (WGS) entry which is preliminary data.</text>
</comment>
<accession>Q54X33</accession>
<dbReference type="EMBL" id="AAFI02000030">
    <property type="protein sequence ID" value="EAL67766.1"/>
    <property type="molecule type" value="Genomic_DNA"/>
</dbReference>
<dbReference type="InParanoid" id="Q54X33"/>
<evidence type="ECO:0000313" key="2">
    <source>
        <dbReference type="Proteomes" id="UP000002195"/>
    </source>
</evidence>
<evidence type="ECO:0000313" key="1">
    <source>
        <dbReference type="EMBL" id="EAL67766.1"/>
    </source>
</evidence>
<dbReference type="VEuPathDB" id="AmoebaDB:DDB_G0279235"/>
<dbReference type="HOGENOM" id="CLU_2727536_0_0_1"/>
<dbReference type="Proteomes" id="UP000002195">
    <property type="component" value="Unassembled WGS sequence"/>
</dbReference>
<dbReference type="PaxDb" id="44689-DDB0205668"/>
<name>Q54X33_DICDI</name>
<dbReference type="RefSeq" id="XP_641744.1">
    <property type="nucleotide sequence ID" value="XM_636652.1"/>
</dbReference>